<gene>
    <name evidence="1" type="ORF">KSX_11320</name>
</gene>
<dbReference type="EMBL" id="BNJF01000001">
    <property type="protein sequence ID" value="GHO42969.1"/>
    <property type="molecule type" value="Genomic_DNA"/>
</dbReference>
<name>A0A8J3I133_9CHLR</name>
<accession>A0A8J3I133</accession>
<reference evidence="1" key="1">
    <citation type="submission" date="2020-10" db="EMBL/GenBank/DDBJ databases">
        <title>Taxonomic study of unclassified bacteria belonging to the class Ktedonobacteria.</title>
        <authorList>
            <person name="Yabe S."/>
            <person name="Wang C.M."/>
            <person name="Zheng Y."/>
            <person name="Sakai Y."/>
            <person name="Cavaletti L."/>
            <person name="Monciardini P."/>
            <person name="Donadio S."/>
        </authorList>
    </citation>
    <scope>NUCLEOTIDE SEQUENCE</scope>
    <source>
        <strain evidence="1">SOSP1-1</strain>
    </source>
</reference>
<dbReference type="AlphaFoldDB" id="A0A8J3I133"/>
<proteinExistence type="predicted"/>
<evidence type="ECO:0000313" key="2">
    <source>
        <dbReference type="Proteomes" id="UP000612362"/>
    </source>
</evidence>
<sequence>MYPWFESNERVCVVRRDVDKDRISRWGERASAREQYSRAISMEWVGMLCVGKSNATYIRE</sequence>
<keyword evidence="2" id="KW-1185">Reference proteome</keyword>
<comment type="caution">
    <text evidence="1">The sequence shown here is derived from an EMBL/GenBank/DDBJ whole genome shotgun (WGS) entry which is preliminary data.</text>
</comment>
<dbReference type="Proteomes" id="UP000612362">
    <property type="component" value="Unassembled WGS sequence"/>
</dbReference>
<evidence type="ECO:0000313" key="1">
    <source>
        <dbReference type="EMBL" id="GHO42969.1"/>
    </source>
</evidence>
<organism evidence="1 2">
    <name type="scientific">Ktedonospora formicarum</name>
    <dbReference type="NCBI Taxonomy" id="2778364"/>
    <lineage>
        <taxon>Bacteria</taxon>
        <taxon>Bacillati</taxon>
        <taxon>Chloroflexota</taxon>
        <taxon>Ktedonobacteria</taxon>
        <taxon>Ktedonobacterales</taxon>
        <taxon>Ktedonobacteraceae</taxon>
        <taxon>Ktedonospora</taxon>
    </lineage>
</organism>
<protein>
    <submittedName>
        <fullName evidence="1">Uncharacterized protein</fullName>
    </submittedName>
</protein>